<dbReference type="eggNOG" id="ENOG5032ZB5">
    <property type="taxonomic scope" value="Bacteria"/>
</dbReference>
<sequence>MERNNIFKLLEQNYKSFESNLFRIDELFQKRYMIEQNFGQKTTLKNFVQQHCFYSWKNRGRCIDVDDFLNTIGYPLDPYETINLYSYLDRIEGIYNLWYLAKNYRYLSEKPPKFYITYSILKTLLDDCLSDFNYKAYYNSEVEQLIVAEDKPEVTAVAEIVVPQTAFEIVRYNHRTLQGNFEAKKRILLTMGAELEPKRNVLKGINQSLERNIFFMLNNLNLRHNNCAEGDKNYKKAVASMTPMDLEHWYDVLYQMILLANLELENSKRLHDIDSLKNTLSRENL</sequence>
<dbReference type="Proteomes" id="UP000003639">
    <property type="component" value="Unassembled WGS sequence"/>
</dbReference>
<protein>
    <submittedName>
        <fullName evidence="1">Uncharacterized protein</fullName>
    </submittedName>
</protein>
<gene>
    <name evidence="1" type="ORF">BACCAP_01870</name>
</gene>
<evidence type="ECO:0000313" key="1">
    <source>
        <dbReference type="EMBL" id="EDN00039.1"/>
    </source>
</evidence>
<reference evidence="1 2" key="2">
    <citation type="submission" date="2007-06" db="EMBL/GenBank/DDBJ databases">
        <title>Draft genome sequence of Pseudoflavonifractor capillosus ATCC 29799.</title>
        <authorList>
            <person name="Sudarsanam P."/>
            <person name="Ley R."/>
            <person name="Guruge J."/>
            <person name="Turnbaugh P.J."/>
            <person name="Mahowald M."/>
            <person name="Liep D."/>
            <person name="Gordon J."/>
        </authorList>
    </citation>
    <scope>NUCLEOTIDE SEQUENCE [LARGE SCALE GENOMIC DNA]</scope>
    <source>
        <strain evidence="1 2">ATCC 29799</strain>
    </source>
</reference>
<name>A6NUI8_9FIRM</name>
<evidence type="ECO:0000313" key="2">
    <source>
        <dbReference type="Proteomes" id="UP000003639"/>
    </source>
</evidence>
<organism evidence="1 2">
    <name type="scientific">Pseudoflavonifractor capillosus ATCC 29799</name>
    <dbReference type="NCBI Taxonomy" id="411467"/>
    <lineage>
        <taxon>Bacteria</taxon>
        <taxon>Bacillati</taxon>
        <taxon>Bacillota</taxon>
        <taxon>Clostridia</taxon>
        <taxon>Eubacteriales</taxon>
        <taxon>Oscillospiraceae</taxon>
        <taxon>Pseudoflavonifractor</taxon>
    </lineage>
</organism>
<dbReference type="RefSeq" id="WP_006572412.1">
    <property type="nucleotide sequence ID" value="NZ_AAXG02000012.1"/>
</dbReference>
<proteinExistence type="predicted"/>
<dbReference type="STRING" id="411467.BACCAP_01870"/>
<keyword evidence="2" id="KW-1185">Reference proteome</keyword>
<reference evidence="1 2" key="1">
    <citation type="submission" date="2007-04" db="EMBL/GenBank/DDBJ databases">
        <authorList>
            <person name="Fulton L."/>
            <person name="Clifton S."/>
            <person name="Fulton B."/>
            <person name="Xu J."/>
            <person name="Minx P."/>
            <person name="Pepin K.H."/>
            <person name="Johnson M."/>
            <person name="Thiruvilangam P."/>
            <person name="Bhonagiri V."/>
            <person name="Nash W.E."/>
            <person name="Mardis E.R."/>
            <person name="Wilson R.K."/>
        </authorList>
    </citation>
    <scope>NUCLEOTIDE SEQUENCE [LARGE SCALE GENOMIC DNA]</scope>
    <source>
        <strain evidence="1 2">ATCC 29799</strain>
    </source>
</reference>
<comment type="caution">
    <text evidence="1">The sequence shown here is derived from an EMBL/GenBank/DDBJ whole genome shotgun (WGS) entry which is preliminary data.</text>
</comment>
<dbReference type="OrthoDB" id="2217731at2"/>
<accession>A6NUI8</accession>
<dbReference type="AlphaFoldDB" id="A6NUI8"/>
<dbReference type="EMBL" id="AAXG02000012">
    <property type="protein sequence ID" value="EDN00039.1"/>
    <property type="molecule type" value="Genomic_DNA"/>
</dbReference>